<dbReference type="EMBL" id="MT732450">
    <property type="protein sequence ID" value="QQO97246.1"/>
    <property type="molecule type" value="Genomic_DNA"/>
</dbReference>
<accession>A0A8E4UXU6</accession>
<gene>
    <name evidence="2" type="ORF">Colly1_145</name>
</gene>
<protein>
    <submittedName>
        <fullName evidence="2">Uncharacterized protein</fullName>
    </submittedName>
</protein>
<evidence type="ECO:0000256" key="1">
    <source>
        <dbReference type="SAM" id="MobiDB-lite"/>
    </source>
</evidence>
<organism evidence="2 3">
    <name type="scientific">Maribacter phage Colly_1</name>
    <dbReference type="NCBI Taxonomy" id="2745691"/>
    <lineage>
        <taxon>Viruses</taxon>
        <taxon>Duplodnaviria</taxon>
        <taxon>Heunggongvirae</taxon>
        <taxon>Uroviricota</taxon>
        <taxon>Caudoviricetes</taxon>
        <taxon>Molycolviridae</taxon>
        <taxon>Mollyvirus</taxon>
        <taxon>Mollyvirus colly</taxon>
    </lineage>
</organism>
<name>A0A8E4UXU6_9CAUD</name>
<dbReference type="Proteomes" id="UP000693899">
    <property type="component" value="Segment"/>
</dbReference>
<proteinExistence type="predicted"/>
<feature type="compositionally biased region" description="Basic and acidic residues" evidence="1">
    <location>
        <begin position="43"/>
        <end position="57"/>
    </location>
</feature>
<reference evidence="2" key="1">
    <citation type="submission" date="2020-07" db="EMBL/GenBank/DDBJ databases">
        <title>Highly diverse flavobacterial phages as mortality factor during North Sea spring blooms.</title>
        <authorList>
            <person name="Bartlau N."/>
            <person name="Wichels A."/>
            <person name="Krohne G."/>
            <person name="Adriaenssens E.M."/>
            <person name="Heins A."/>
            <person name="Fuchs B.M."/>
            <person name="Amann R."/>
            <person name="Moraru C."/>
        </authorList>
    </citation>
    <scope>NUCLEOTIDE SEQUENCE</scope>
</reference>
<keyword evidence="3" id="KW-1185">Reference proteome</keyword>
<evidence type="ECO:0000313" key="2">
    <source>
        <dbReference type="EMBL" id="QQO97246.1"/>
    </source>
</evidence>
<sequence length="73" mass="8514">MATKKIKMNTVYLTKFGTEFTPVRHIPGKLKAFRNINPWADPMQREESRYADKDGNHIKKSNLLKPKENGVQR</sequence>
<feature type="region of interest" description="Disordered" evidence="1">
    <location>
        <begin position="42"/>
        <end position="73"/>
    </location>
</feature>
<evidence type="ECO:0000313" key="3">
    <source>
        <dbReference type="Proteomes" id="UP000693899"/>
    </source>
</evidence>